<dbReference type="OrthoDB" id="539158at2759"/>
<gene>
    <name evidence="4" type="ORF">EAI_08091</name>
</gene>
<proteinExistence type="predicted"/>
<evidence type="ECO:0000259" key="3">
    <source>
        <dbReference type="PROSITE" id="PS50011"/>
    </source>
</evidence>
<evidence type="ECO:0000313" key="5">
    <source>
        <dbReference type="Proteomes" id="UP000008237"/>
    </source>
</evidence>
<dbReference type="SUPFAM" id="SSF56112">
    <property type="entry name" value="Protein kinase-like (PK-like)"/>
    <property type="match status" value="1"/>
</dbReference>
<dbReference type="PANTHER" id="PTHR24346">
    <property type="entry name" value="MAP/MICROTUBULE AFFINITY-REGULATING KINASE"/>
    <property type="match status" value="1"/>
</dbReference>
<dbReference type="STRING" id="610380.E2C6W2"/>
<keyword evidence="4" id="KW-0808">Transferase</keyword>
<dbReference type="GO" id="GO:0035556">
    <property type="term" value="P:intracellular signal transduction"/>
    <property type="evidence" value="ECO:0007669"/>
    <property type="project" value="TreeGrafter"/>
</dbReference>
<dbReference type="EMBL" id="GL453216">
    <property type="protein sequence ID" value="EFN76316.1"/>
    <property type="molecule type" value="Genomic_DNA"/>
</dbReference>
<feature type="non-terminal residue" evidence="4">
    <location>
        <position position="1"/>
    </location>
</feature>
<dbReference type="InterPro" id="IPR011009">
    <property type="entry name" value="Kinase-like_dom_sf"/>
</dbReference>
<dbReference type="GO" id="GO:0004674">
    <property type="term" value="F:protein serine/threonine kinase activity"/>
    <property type="evidence" value="ECO:0007669"/>
    <property type="project" value="TreeGrafter"/>
</dbReference>
<keyword evidence="2" id="KW-0067">ATP-binding</keyword>
<dbReference type="GO" id="GO:0005524">
    <property type="term" value="F:ATP binding"/>
    <property type="evidence" value="ECO:0007669"/>
    <property type="project" value="UniProtKB-KW"/>
</dbReference>
<dbReference type="Pfam" id="PF00069">
    <property type="entry name" value="Pkinase"/>
    <property type="match status" value="1"/>
</dbReference>
<evidence type="ECO:0000313" key="4">
    <source>
        <dbReference type="EMBL" id="EFN76316.1"/>
    </source>
</evidence>
<dbReference type="PROSITE" id="PS50011">
    <property type="entry name" value="PROTEIN_KINASE_DOM"/>
    <property type="match status" value="1"/>
</dbReference>
<dbReference type="InParanoid" id="E2C6W2"/>
<dbReference type="OMA" id="KCENIMR"/>
<evidence type="ECO:0000256" key="1">
    <source>
        <dbReference type="ARBA" id="ARBA00022741"/>
    </source>
</evidence>
<dbReference type="PROSITE" id="PS00108">
    <property type="entry name" value="PROTEIN_KINASE_ST"/>
    <property type="match status" value="1"/>
</dbReference>
<dbReference type="SMART" id="SM00220">
    <property type="entry name" value="S_TKc"/>
    <property type="match status" value="1"/>
</dbReference>
<keyword evidence="1" id="KW-0547">Nucleotide-binding</keyword>
<dbReference type="PANTHER" id="PTHR24346:SF79">
    <property type="entry name" value="PROTEIN KINASE DOMAIN-CONTAINING PROTEIN"/>
    <property type="match status" value="1"/>
</dbReference>
<keyword evidence="5" id="KW-1185">Reference proteome</keyword>
<sequence>SVYYLVTELATGGDLCTHIKEQPSGKLDENTARLYTRQLAAALKHMHSRGVVHRDLKMENIVLQDERKEQIKIVDFGLSNIYAGDDPLRTHCGSPEYAAPELFVVGKRYGPEVDLWSLGVVLYGMITGRLPFLCPRDKWTPSEKRQQRLMIQINKGLTSTQEKAMCQTSSDCKNLVNRLLMPTAHDRITIREILEHPWI</sequence>
<evidence type="ECO:0000256" key="2">
    <source>
        <dbReference type="ARBA" id="ARBA00022840"/>
    </source>
</evidence>
<dbReference type="GO" id="GO:0005737">
    <property type="term" value="C:cytoplasm"/>
    <property type="evidence" value="ECO:0007669"/>
    <property type="project" value="TreeGrafter"/>
</dbReference>
<dbReference type="InterPro" id="IPR000719">
    <property type="entry name" value="Prot_kinase_dom"/>
</dbReference>
<feature type="domain" description="Protein kinase" evidence="3">
    <location>
        <begin position="1"/>
        <end position="199"/>
    </location>
</feature>
<name>E2C6W2_HARSA</name>
<dbReference type="Proteomes" id="UP000008237">
    <property type="component" value="Unassembled WGS sequence"/>
</dbReference>
<reference evidence="4 5" key="1">
    <citation type="journal article" date="2010" name="Science">
        <title>Genomic comparison of the ants Camponotus floridanus and Harpegnathos saltator.</title>
        <authorList>
            <person name="Bonasio R."/>
            <person name="Zhang G."/>
            <person name="Ye C."/>
            <person name="Mutti N.S."/>
            <person name="Fang X."/>
            <person name="Qin N."/>
            <person name="Donahue G."/>
            <person name="Yang P."/>
            <person name="Li Q."/>
            <person name="Li C."/>
            <person name="Zhang P."/>
            <person name="Huang Z."/>
            <person name="Berger S.L."/>
            <person name="Reinberg D."/>
            <person name="Wang J."/>
            <person name="Liebig J."/>
        </authorList>
    </citation>
    <scope>NUCLEOTIDE SEQUENCE [LARGE SCALE GENOMIC DNA]</scope>
    <source>
        <strain evidence="4 5">R22 G/1</strain>
    </source>
</reference>
<dbReference type="AlphaFoldDB" id="E2C6W2"/>
<accession>E2C6W2</accession>
<dbReference type="InterPro" id="IPR008271">
    <property type="entry name" value="Ser/Thr_kinase_AS"/>
</dbReference>
<dbReference type="Gene3D" id="1.10.510.10">
    <property type="entry name" value="Transferase(Phosphotransferase) domain 1"/>
    <property type="match status" value="1"/>
</dbReference>
<protein>
    <submittedName>
        <fullName evidence="4">Protein kinase kin1</fullName>
    </submittedName>
</protein>
<organism evidence="5">
    <name type="scientific">Harpegnathos saltator</name>
    <name type="common">Jerdon's jumping ant</name>
    <dbReference type="NCBI Taxonomy" id="610380"/>
    <lineage>
        <taxon>Eukaryota</taxon>
        <taxon>Metazoa</taxon>
        <taxon>Ecdysozoa</taxon>
        <taxon>Arthropoda</taxon>
        <taxon>Hexapoda</taxon>
        <taxon>Insecta</taxon>
        <taxon>Pterygota</taxon>
        <taxon>Neoptera</taxon>
        <taxon>Endopterygota</taxon>
        <taxon>Hymenoptera</taxon>
        <taxon>Apocrita</taxon>
        <taxon>Aculeata</taxon>
        <taxon>Formicoidea</taxon>
        <taxon>Formicidae</taxon>
        <taxon>Ponerinae</taxon>
        <taxon>Ponerini</taxon>
        <taxon>Harpegnathos</taxon>
    </lineage>
</organism>
<feature type="non-terminal residue" evidence="4">
    <location>
        <position position="199"/>
    </location>
</feature>
<keyword evidence="4" id="KW-0418">Kinase</keyword>